<evidence type="ECO:0000256" key="1">
    <source>
        <dbReference type="SAM" id="MobiDB-lite"/>
    </source>
</evidence>
<sequence>MGKVNQRSGEEVLGKETEKSSGINQINPRAKLSRGIAPSTNLIDGEAMKTLSDLLGVPT</sequence>
<gene>
    <name evidence="2" type="ORF">OLC1_LOCUS9208</name>
</gene>
<keyword evidence="3" id="KW-1185">Reference proteome</keyword>
<dbReference type="AlphaFoldDB" id="A0AAV1CUI6"/>
<reference evidence="2" key="1">
    <citation type="submission" date="2023-03" db="EMBL/GenBank/DDBJ databases">
        <authorList>
            <person name="Julca I."/>
        </authorList>
    </citation>
    <scope>NUCLEOTIDE SEQUENCE</scope>
</reference>
<accession>A0AAV1CUI6</accession>
<evidence type="ECO:0000313" key="2">
    <source>
        <dbReference type="EMBL" id="CAI9099127.1"/>
    </source>
</evidence>
<dbReference type="Proteomes" id="UP001161247">
    <property type="component" value="Chromosome 3"/>
</dbReference>
<feature type="region of interest" description="Disordered" evidence="1">
    <location>
        <begin position="1"/>
        <end position="38"/>
    </location>
</feature>
<dbReference type="EMBL" id="OX459120">
    <property type="protein sequence ID" value="CAI9099127.1"/>
    <property type="molecule type" value="Genomic_DNA"/>
</dbReference>
<protein>
    <submittedName>
        <fullName evidence="2">OLC1v1035898C1</fullName>
    </submittedName>
</protein>
<feature type="compositionally biased region" description="Basic and acidic residues" evidence="1">
    <location>
        <begin position="8"/>
        <end position="19"/>
    </location>
</feature>
<feature type="non-terminal residue" evidence="2">
    <location>
        <position position="59"/>
    </location>
</feature>
<name>A0AAV1CUI6_OLDCO</name>
<evidence type="ECO:0000313" key="3">
    <source>
        <dbReference type="Proteomes" id="UP001161247"/>
    </source>
</evidence>
<organism evidence="2 3">
    <name type="scientific">Oldenlandia corymbosa var. corymbosa</name>
    <dbReference type="NCBI Taxonomy" id="529605"/>
    <lineage>
        <taxon>Eukaryota</taxon>
        <taxon>Viridiplantae</taxon>
        <taxon>Streptophyta</taxon>
        <taxon>Embryophyta</taxon>
        <taxon>Tracheophyta</taxon>
        <taxon>Spermatophyta</taxon>
        <taxon>Magnoliopsida</taxon>
        <taxon>eudicotyledons</taxon>
        <taxon>Gunneridae</taxon>
        <taxon>Pentapetalae</taxon>
        <taxon>asterids</taxon>
        <taxon>lamiids</taxon>
        <taxon>Gentianales</taxon>
        <taxon>Rubiaceae</taxon>
        <taxon>Rubioideae</taxon>
        <taxon>Spermacoceae</taxon>
        <taxon>Hedyotis-Oldenlandia complex</taxon>
        <taxon>Oldenlandia</taxon>
    </lineage>
</organism>
<proteinExistence type="predicted"/>